<gene>
    <name evidence="3" type="ORF">DW016_10775</name>
</gene>
<dbReference type="InterPro" id="IPR001387">
    <property type="entry name" value="Cro/C1-type_HTH"/>
</dbReference>
<feature type="domain" description="HTH cro/C1-type" evidence="2">
    <location>
        <begin position="7"/>
        <end position="61"/>
    </location>
</feature>
<dbReference type="InterPro" id="IPR010982">
    <property type="entry name" value="Lambda_DNA-bd_dom_sf"/>
</dbReference>
<accession>A0A3E3K1C4</accession>
<protein>
    <submittedName>
        <fullName evidence="3">XRE family transcriptional regulator</fullName>
    </submittedName>
</protein>
<dbReference type="Pfam" id="PF12844">
    <property type="entry name" value="HTH_19"/>
    <property type="match status" value="1"/>
</dbReference>
<dbReference type="Proteomes" id="UP000261080">
    <property type="component" value="Unassembled WGS sequence"/>
</dbReference>
<dbReference type="CDD" id="cd00093">
    <property type="entry name" value="HTH_XRE"/>
    <property type="match status" value="1"/>
</dbReference>
<dbReference type="OrthoDB" id="9805654at2"/>
<proteinExistence type="predicted"/>
<comment type="caution">
    <text evidence="3">The sequence shown here is derived from an EMBL/GenBank/DDBJ whole genome shotgun (WGS) entry which is preliminary data.</text>
</comment>
<keyword evidence="1" id="KW-0238">DNA-binding</keyword>
<dbReference type="PANTHER" id="PTHR46558">
    <property type="entry name" value="TRACRIPTIONAL REGULATORY PROTEIN-RELATED-RELATED"/>
    <property type="match status" value="1"/>
</dbReference>
<dbReference type="RefSeq" id="WP_024732929.1">
    <property type="nucleotide sequence ID" value="NZ_BAABYU010000001.1"/>
</dbReference>
<dbReference type="PROSITE" id="PS50943">
    <property type="entry name" value="HTH_CROC1"/>
    <property type="match status" value="1"/>
</dbReference>
<dbReference type="PANTHER" id="PTHR46558:SF13">
    <property type="entry name" value="HTH-TYPE TRANSCRIPTIONAL REGULATOR IMMR"/>
    <property type="match status" value="1"/>
</dbReference>
<dbReference type="SUPFAM" id="SSF47413">
    <property type="entry name" value="lambda repressor-like DNA-binding domains"/>
    <property type="match status" value="1"/>
</dbReference>
<keyword evidence="4" id="KW-1185">Reference proteome</keyword>
<evidence type="ECO:0000259" key="2">
    <source>
        <dbReference type="PROSITE" id="PS50943"/>
    </source>
</evidence>
<name>A0A3E3K1C4_9FIRM</name>
<reference evidence="3 4" key="1">
    <citation type="submission" date="2018-08" db="EMBL/GenBank/DDBJ databases">
        <title>A genome reference for cultivated species of the human gut microbiota.</title>
        <authorList>
            <person name="Zou Y."/>
            <person name="Xue W."/>
            <person name="Luo G."/>
        </authorList>
    </citation>
    <scope>NUCLEOTIDE SEQUENCE [LARGE SCALE GENOMIC DNA]</scope>
    <source>
        <strain evidence="3 4">AF37-2AT</strain>
    </source>
</reference>
<organism evidence="3 4">
    <name type="scientific">Sellimonas intestinalis</name>
    <dbReference type="NCBI Taxonomy" id="1653434"/>
    <lineage>
        <taxon>Bacteria</taxon>
        <taxon>Bacillati</taxon>
        <taxon>Bacillota</taxon>
        <taxon>Clostridia</taxon>
        <taxon>Lachnospirales</taxon>
        <taxon>Lachnospiraceae</taxon>
        <taxon>Sellimonas</taxon>
    </lineage>
</organism>
<dbReference type="GeneID" id="97193158"/>
<dbReference type="EMBL" id="QVLX01000005">
    <property type="protein sequence ID" value="RGE86524.1"/>
    <property type="molecule type" value="Genomic_DNA"/>
</dbReference>
<evidence type="ECO:0000256" key="1">
    <source>
        <dbReference type="ARBA" id="ARBA00023125"/>
    </source>
</evidence>
<dbReference type="AlphaFoldDB" id="A0A3E3K1C4"/>
<evidence type="ECO:0000313" key="3">
    <source>
        <dbReference type="EMBL" id="RGE86524.1"/>
    </source>
</evidence>
<dbReference type="Gene3D" id="1.10.260.40">
    <property type="entry name" value="lambda repressor-like DNA-binding domains"/>
    <property type="match status" value="1"/>
</dbReference>
<dbReference type="SMART" id="SM00530">
    <property type="entry name" value="HTH_XRE"/>
    <property type="match status" value="1"/>
</dbReference>
<evidence type="ECO:0000313" key="4">
    <source>
        <dbReference type="Proteomes" id="UP000261080"/>
    </source>
</evidence>
<dbReference type="GO" id="GO:0003677">
    <property type="term" value="F:DNA binding"/>
    <property type="evidence" value="ECO:0007669"/>
    <property type="project" value="UniProtKB-KW"/>
</dbReference>
<sequence length="116" mass="13572">MGFSKRLKLLRKNADVTQDELAQYLQVSRSTIAGYETKNRQPDYDKLYMIAQFFHVSTDYLISGSDIRPVEVSTVDSSMNERMLKYHLRTIYATLSLKSKQDLLEYARLLAMRDEH</sequence>